<dbReference type="Pfam" id="PF00072">
    <property type="entry name" value="Response_reg"/>
    <property type="match status" value="1"/>
</dbReference>
<dbReference type="Gene3D" id="1.10.287.130">
    <property type="match status" value="1"/>
</dbReference>
<feature type="domain" description="Response regulatory" evidence="16">
    <location>
        <begin position="710"/>
        <end position="825"/>
    </location>
</feature>
<evidence type="ECO:0000256" key="8">
    <source>
        <dbReference type="ARBA" id="ARBA00023012"/>
    </source>
</evidence>
<dbReference type="CDD" id="cd00075">
    <property type="entry name" value="HATPase"/>
    <property type="match status" value="1"/>
</dbReference>
<dbReference type="InterPro" id="IPR036097">
    <property type="entry name" value="HisK_dim/P_sf"/>
</dbReference>
<evidence type="ECO:0000256" key="5">
    <source>
        <dbReference type="ARBA" id="ARBA00022741"/>
    </source>
</evidence>
<evidence type="ECO:0000256" key="10">
    <source>
        <dbReference type="ARBA" id="ARBA00023125"/>
    </source>
</evidence>
<dbReference type="Pfam" id="PF12833">
    <property type="entry name" value="HTH_18"/>
    <property type="match status" value="1"/>
</dbReference>
<dbReference type="Gene3D" id="3.40.50.2300">
    <property type="match status" value="1"/>
</dbReference>
<dbReference type="InterPro" id="IPR011006">
    <property type="entry name" value="CheY-like_superfamily"/>
</dbReference>
<dbReference type="GO" id="GO:0005524">
    <property type="term" value="F:ATP binding"/>
    <property type="evidence" value="ECO:0007669"/>
    <property type="project" value="UniProtKB-KW"/>
</dbReference>
<evidence type="ECO:0000256" key="6">
    <source>
        <dbReference type="ARBA" id="ARBA00022777"/>
    </source>
</evidence>
<dbReference type="AlphaFoldDB" id="A0A6G6GP97"/>
<dbReference type="Pfam" id="PF00512">
    <property type="entry name" value="HisKA"/>
    <property type="match status" value="1"/>
</dbReference>
<dbReference type="PROSITE" id="PS50005">
    <property type="entry name" value="TPR"/>
    <property type="match status" value="2"/>
</dbReference>
<keyword evidence="7" id="KW-0067">ATP-binding</keyword>
<dbReference type="InterPro" id="IPR018062">
    <property type="entry name" value="HTH_AraC-typ_CS"/>
</dbReference>
<dbReference type="EC" id="2.7.13.3" evidence="2"/>
<sequence>MATISAEDSITLATYRVKLSQYVNPIPDSAFYYGRKIKALATSLNYGKGIADADYLLGACFKRVQENDSAINSFKKSLRLSEILAYDIGKGRAYNSLGRTYYLLGKMDSSIVASKNAIASIKEENTTAKTIIADSHTALAIAYSRKNDMNKAITQLLKVDSMHHKTPLRPDVIAAAYQNLGNIYLELEEYPSAIEQFDKANDQFAKLPEGASQFYKNTTNVFLGNAYLQTEKIELADSLLSNSYNYFKKTEDHRLVAEITNYLGQVELKKNNPVKAEAYFIESFTVHRDNDRPYEAALGALEIAKLELSKNRPDIALNYIKEANVLNLDADNSKLQQELLFYAGQAYNQKGNYKEAYKLSNLAKKLQDSLQQVQSAEKIKEIEAIYETETKDREIALLTSQNELALQQKANQRNLMLAGLGVTTVIGLFFFFQYQNRKKTNKKLQELDKAKSTFFANISHEFRTPLALIKGPIEDQLEESALKGSHRRNLLAAQRNTERLEGLVEQLLALSKLESGAMKIQVQPTAINSFLKAQTESFQYLASEKNNTYIIDLNTSDQICWLDQDIFEKACVNLLGNAFKYSPDKATIRVTCSIANDYLHFTVQNSGISISAKEQEHIFTRFYQTQNSNSGSGIGLALTKELMQLHKGNISVDSSELDGVTFKVTFPISEETYSPEEKLDPQLYTDTIVTTAEPQLILETKSISPDDAPMLLLIDDSKEIRDYVTSIFETTYIVITATNGKEGFEAAQKHIPDVIISDVMMPIEDGFELTKHCKENTLTSHIPILLLTAKNNITDQLEGLGIGADAYLTKPFSSKLLKARVKNLLENRRKLQERFSQELILTPKEIAITSADEQFLERLQEVLDTKLTNSEFSASIFCEEMGVSRMQLHRKLKALTGYATTEFIRSQRLKLAKQLIEQDKISISEVGYTVGFNDHSYFSKCFKQEFGHSPTEFLKNS</sequence>
<dbReference type="PROSITE" id="PS50293">
    <property type="entry name" value="TPR_REGION"/>
    <property type="match status" value="1"/>
</dbReference>
<protein>
    <recommendedName>
        <fullName evidence="2">histidine kinase</fullName>
        <ecNumber evidence="2">2.7.13.3</ecNumber>
    </recommendedName>
</protein>
<dbReference type="InterPro" id="IPR004358">
    <property type="entry name" value="Sig_transdc_His_kin-like_C"/>
</dbReference>
<dbReference type="PROSITE" id="PS50110">
    <property type="entry name" value="RESPONSE_REGULATORY"/>
    <property type="match status" value="1"/>
</dbReference>
<dbReference type="CDD" id="cd00082">
    <property type="entry name" value="HisKA"/>
    <property type="match status" value="1"/>
</dbReference>
<dbReference type="Gene3D" id="3.30.565.10">
    <property type="entry name" value="Histidine kinase-like ATPase, C-terminal domain"/>
    <property type="match status" value="1"/>
</dbReference>
<dbReference type="Gene3D" id="1.25.40.10">
    <property type="entry name" value="Tetratricopeptide repeat domain"/>
    <property type="match status" value="3"/>
</dbReference>
<dbReference type="Pfam" id="PF02518">
    <property type="entry name" value="HATPase_c"/>
    <property type="match status" value="1"/>
</dbReference>
<keyword evidence="8" id="KW-0902">Two-component regulatory system</keyword>
<evidence type="ECO:0000256" key="13">
    <source>
        <dbReference type="PROSITE-ProRule" id="PRU00339"/>
    </source>
</evidence>
<dbReference type="InterPro" id="IPR036890">
    <property type="entry name" value="HATPase_C_sf"/>
</dbReference>
<accession>A0A6G6GP97</accession>
<dbReference type="SMART" id="SM00342">
    <property type="entry name" value="HTH_ARAC"/>
    <property type="match status" value="1"/>
</dbReference>
<dbReference type="PRINTS" id="PR00344">
    <property type="entry name" value="BCTRLSENSOR"/>
</dbReference>
<dbReference type="SMART" id="SM00388">
    <property type="entry name" value="HisKA"/>
    <property type="match status" value="1"/>
</dbReference>
<dbReference type="PROSITE" id="PS50109">
    <property type="entry name" value="HIS_KIN"/>
    <property type="match status" value="1"/>
</dbReference>
<organism evidence="17 18">
    <name type="scientific">Rasiella rasia</name>
    <dbReference type="NCBI Taxonomy" id="2744027"/>
    <lineage>
        <taxon>Bacteria</taxon>
        <taxon>Pseudomonadati</taxon>
        <taxon>Bacteroidota</taxon>
        <taxon>Flavobacteriia</taxon>
        <taxon>Flavobacteriales</taxon>
        <taxon>Flavobacteriaceae</taxon>
        <taxon>Rasiella</taxon>
    </lineage>
</organism>
<feature type="repeat" description="TPR" evidence="13">
    <location>
        <begin position="174"/>
        <end position="207"/>
    </location>
</feature>
<dbReference type="InterPro" id="IPR003661">
    <property type="entry name" value="HisK_dim/P_dom"/>
</dbReference>
<dbReference type="RefSeq" id="WP_164680317.1">
    <property type="nucleotide sequence ID" value="NZ_CP049057.1"/>
</dbReference>
<dbReference type="Proteomes" id="UP000505306">
    <property type="component" value="Chromosome"/>
</dbReference>
<gene>
    <name evidence="17" type="ORF">G5B37_12250</name>
</gene>
<dbReference type="SUPFAM" id="SSF47384">
    <property type="entry name" value="Homodimeric domain of signal transducing histidine kinase"/>
    <property type="match status" value="1"/>
</dbReference>
<evidence type="ECO:0000256" key="9">
    <source>
        <dbReference type="ARBA" id="ARBA00023015"/>
    </source>
</evidence>
<evidence type="ECO:0000256" key="7">
    <source>
        <dbReference type="ARBA" id="ARBA00022840"/>
    </source>
</evidence>
<keyword evidence="10" id="KW-0238">DNA-binding</keyword>
<keyword evidence="11" id="KW-0804">Transcription</keyword>
<evidence type="ECO:0000256" key="11">
    <source>
        <dbReference type="ARBA" id="ARBA00023163"/>
    </source>
</evidence>
<dbReference type="PROSITE" id="PS01124">
    <property type="entry name" value="HTH_ARAC_FAMILY_2"/>
    <property type="match status" value="1"/>
</dbReference>
<keyword evidence="3 12" id="KW-0597">Phosphoprotein</keyword>
<dbReference type="EMBL" id="CP049057">
    <property type="protein sequence ID" value="QIE60304.1"/>
    <property type="molecule type" value="Genomic_DNA"/>
</dbReference>
<keyword evidence="9" id="KW-0805">Transcription regulation</keyword>
<dbReference type="SUPFAM" id="SSF52172">
    <property type="entry name" value="CheY-like"/>
    <property type="match status" value="1"/>
</dbReference>
<evidence type="ECO:0000256" key="3">
    <source>
        <dbReference type="ARBA" id="ARBA00022553"/>
    </source>
</evidence>
<evidence type="ECO:0000256" key="2">
    <source>
        <dbReference type="ARBA" id="ARBA00012438"/>
    </source>
</evidence>
<dbReference type="PANTHER" id="PTHR43547">
    <property type="entry name" value="TWO-COMPONENT HISTIDINE KINASE"/>
    <property type="match status" value="1"/>
</dbReference>
<keyword evidence="4" id="KW-0808">Transferase</keyword>
<dbReference type="SUPFAM" id="SSF46689">
    <property type="entry name" value="Homeodomain-like"/>
    <property type="match status" value="1"/>
</dbReference>
<comment type="catalytic activity">
    <reaction evidence="1">
        <text>ATP + protein L-histidine = ADP + protein N-phospho-L-histidine.</text>
        <dbReference type="EC" id="2.7.13.3"/>
    </reaction>
</comment>
<keyword evidence="6" id="KW-0418">Kinase</keyword>
<dbReference type="Pfam" id="PF13181">
    <property type="entry name" value="TPR_8"/>
    <property type="match status" value="1"/>
</dbReference>
<dbReference type="InterPro" id="IPR009057">
    <property type="entry name" value="Homeodomain-like_sf"/>
</dbReference>
<reference evidence="17 18" key="1">
    <citation type="submission" date="2020-02" db="EMBL/GenBank/DDBJ databases">
        <title>Complete genome sequence of Flavobacteriaceae bacterium.</title>
        <authorList>
            <person name="Kim S.-J."/>
            <person name="Kim Y.-S."/>
            <person name="Kim K.-H."/>
        </authorList>
    </citation>
    <scope>NUCLEOTIDE SEQUENCE [LARGE SCALE GENOMIC DNA]</scope>
    <source>
        <strain evidence="17 18">RR4-40</strain>
    </source>
</reference>
<feature type="repeat" description="TPR" evidence="13">
    <location>
        <begin position="51"/>
        <end position="84"/>
    </location>
</feature>
<dbReference type="SMART" id="SM00387">
    <property type="entry name" value="HATPase_c"/>
    <property type="match status" value="1"/>
</dbReference>
<dbReference type="FunFam" id="1.10.287.130:FF:000045">
    <property type="entry name" value="Two-component system sensor histidine kinase/response regulator"/>
    <property type="match status" value="1"/>
</dbReference>
<dbReference type="Gene3D" id="1.10.10.60">
    <property type="entry name" value="Homeodomain-like"/>
    <property type="match status" value="1"/>
</dbReference>
<evidence type="ECO:0000256" key="12">
    <source>
        <dbReference type="PROSITE-ProRule" id="PRU00169"/>
    </source>
</evidence>
<evidence type="ECO:0000259" key="15">
    <source>
        <dbReference type="PROSITE" id="PS50109"/>
    </source>
</evidence>
<dbReference type="PANTHER" id="PTHR43547:SF2">
    <property type="entry name" value="HYBRID SIGNAL TRANSDUCTION HISTIDINE KINASE C"/>
    <property type="match status" value="1"/>
</dbReference>
<evidence type="ECO:0000256" key="4">
    <source>
        <dbReference type="ARBA" id="ARBA00022679"/>
    </source>
</evidence>
<evidence type="ECO:0000259" key="16">
    <source>
        <dbReference type="PROSITE" id="PS50110"/>
    </source>
</evidence>
<dbReference type="KEGG" id="mgel:G5B37_12250"/>
<name>A0A6G6GP97_9FLAO</name>
<dbReference type="InterPro" id="IPR019734">
    <property type="entry name" value="TPR_rpt"/>
</dbReference>
<dbReference type="CDD" id="cd17574">
    <property type="entry name" value="REC_OmpR"/>
    <property type="match status" value="1"/>
</dbReference>
<dbReference type="SUPFAM" id="SSF55874">
    <property type="entry name" value="ATPase domain of HSP90 chaperone/DNA topoisomerase II/histidine kinase"/>
    <property type="match status" value="1"/>
</dbReference>
<evidence type="ECO:0000313" key="18">
    <source>
        <dbReference type="Proteomes" id="UP000505306"/>
    </source>
</evidence>
<dbReference type="SMART" id="SM00028">
    <property type="entry name" value="TPR"/>
    <property type="match status" value="6"/>
</dbReference>
<evidence type="ECO:0000256" key="1">
    <source>
        <dbReference type="ARBA" id="ARBA00000085"/>
    </source>
</evidence>
<dbReference type="InterPro" id="IPR003594">
    <property type="entry name" value="HATPase_dom"/>
</dbReference>
<keyword evidence="13" id="KW-0802">TPR repeat</keyword>
<dbReference type="GO" id="GO:0003700">
    <property type="term" value="F:DNA-binding transcription factor activity"/>
    <property type="evidence" value="ECO:0007669"/>
    <property type="project" value="InterPro"/>
</dbReference>
<dbReference type="InterPro" id="IPR001789">
    <property type="entry name" value="Sig_transdc_resp-reg_receiver"/>
</dbReference>
<evidence type="ECO:0000313" key="17">
    <source>
        <dbReference type="EMBL" id="QIE60304.1"/>
    </source>
</evidence>
<dbReference type="GO" id="GO:0000155">
    <property type="term" value="F:phosphorelay sensor kinase activity"/>
    <property type="evidence" value="ECO:0007669"/>
    <property type="project" value="InterPro"/>
</dbReference>
<dbReference type="InterPro" id="IPR018060">
    <property type="entry name" value="HTH_AraC"/>
</dbReference>
<dbReference type="InterPro" id="IPR005467">
    <property type="entry name" value="His_kinase_dom"/>
</dbReference>
<feature type="domain" description="Histidine kinase" evidence="15">
    <location>
        <begin position="457"/>
        <end position="670"/>
    </location>
</feature>
<dbReference type="FunFam" id="3.30.565.10:FF:000037">
    <property type="entry name" value="Hybrid sensor histidine kinase/response regulator"/>
    <property type="match status" value="1"/>
</dbReference>
<keyword evidence="5" id="KW-0547">Nucleotide-binding</keyword>
<feature type="modified residue" description="4-aspartylphosphate" evidence="12">
    <location>
        <position position="758"/>
    </location>
</feature>
<proteinExistence type="predicted"/>
<dbReference type="InterPro" id="IPR011990">
    <property type="entry name" value="TPR-like_helical_dom_sf"/>
</dbReference>
<dbReference type="GO" id="GO:0043565">
    <property type="term" value="F:sequence-specific DNA binding"/>
    <property type="evidence" value="ECO:0007669"/>
    <property type="project" value="InterPro"/>
</dbReference>
<dbReference type="SUPFAM" id="SSF48452">
    <property type="entry name" value="TPR-like"/>
    <property type="match status" value="2"/>
</dbReference>
<dbReference type="PROSITE" id="PS00041">
    <property type="entry name" value="HTH_ARAC_FAMILY_1"/>
    <property type="match status" value="1"/>
</dbReference>
<evidence type="ECO:0000259" key="14">
    <source>
        <dbReference type="PROSITE" id="PS01124"/>
    </source>
</evidence>
<keyword evidence="18" id="KW-1185">Reference proteome</keyword>
<dbReference type="SMART" id="SM00448">
    <property type="entry name" value="REC"/>
    <property type="match status" value="1"/>
</dbReference>
<feature type="domain" description="HTH araC/xylS-type" evidence="14">
    <location>
        <begin position="857"/>
        <end position="956"/>
    </location>
</feature>